<dbReference type="PROSITE" id="PS51257">
    <property type="entry name" value="PROKAR_LIPOPROTEIN"/>
    <property type="match status" value="1"/>
</dbReference>
<feature type="chain" id="PRO_5045159220" description="Starch-binding associating with outer membrane" evidence="1">
    <location>
        <begin position="23"/>
        <end position="494"/>
    </location>
</feature>
<name>A0ABQ5MHE4_9FLAO</name>
<protein>
    <recommendedName>
        <fullName evidence="4">Starch-binding associating with outer membrane</fullName>
    </recommendedName>
</protein>
<accession>A0ABQ5MHE4</accession>
<dbReference type="Proteomes" id="UP001143543">
    <property type="component" value="Unassembled WGS sequence"/>
</dbReference>
<dbReference type="SUPFAM" id="SSF48452">
    <property type="entry name" value="TPR-like"/>
    <property type="match status" value="1"/>
</dbReference>
<dbReference type="InterPro" id="IPR011990">
    <property type="entry name" value="TPR-like_helical_dom_sf"/>
</dbReference>
<evidence type="ECO:0000313" key="2">
    <source>
        <dbReference type="EMBL" id="GLB48824.1"/>
    </source>
</evidence>
<evidence type="ECO:0008006" key="4">
    <source>
        <dbReference type="Google" id="ProtNLM"/>
    </source>
</evidence>
<keyword evidence="3" id="KW-1185">Reference proteome</keyword>
<feature type="signal peptide" evidence="1">
    <location>
        <begin position="1"/>
        <end position="22"/>
    </location>
</feature>
<evidence type="ECO:0000313" key="3">
    <source>
        <dbReference type="Proteomes" id="UP001143543"/>
    </source>
</evidence>
<dbReference type="EMBL" id="BRVO01000001">
    <property type="protein sequence ID" value="GLB48824.1"/>
    <property type="molecule type" value="Genomic_DNA"/>
</dbReference>
<comment type="caution">
    <text evidence="2">The sequence shown here is derived from an EMBL/GenBank/DDBJ whole genome shotgun (WGS) entry which is preliminary data.</text>
</comment>
<dbReference type="RefSeq" id="WP_281764453.1">
    <property type="nucleotide sequence ID" value="NZ_BRVO01000001.1"/>
</dbReference>
<gene>
    <name evidence="2" type="ORF">Y10_11920</name>
</gene>
<keyword evidence="1" id="KW-0732">Signal</keyword>
<evidence type="ECO:0000256" key="1">
    <source>
        <dbReference type="SAM" id="SignalP"/>
    </source>
</evidence>
<sequence length="494" mass="53559">MKRIFKNIAVLAIALGSTYSCENYLDVNTDPNNITQETGTPPLQLSAAITEPHIVMSQTANRLGNIMMQTWAGDVTNYTGAFQDEFALSFTTSMYTGIWRYLYLDTATLTAMANNEDEQYAYYSAVAKVMRAYYFQYIVDLYGDVPYSEAHQLGDNLTPAYDDDAAIYVDLIAQVTAAIETFENAPASALDIEASSDPVYGGDINSWLEFANTMKLRLLVRQESTGNSNSEFASIDGASFISSDVTVNPGYADVASQLNPLYDLFYDAGGAIDGYTLYVGANYAVEFLKGASTEDGIATGISDPRIAALYTLEDGTYTGVVQGDNDVPSGNTLSNIGPGRVISPSQDGYLMTAAESYFLQAEAAYKGYISGDAQALFQAGITASFLQLGLTNASATSYIAASNGVNKIGWDGTTDKMEAIMTQKWIALNGLHGLESWIEYTRTGYPDVPLSTIAQQPARPNRMLYPNSEYSGNSANVPSQSASDIFNTFIFWDN</sequence>
<dbReference type="Gene3D" id="1.25.40.390">
    <property type="match status" value="1"/>
</dbReference>
<proteinExistence type="predicted"/>
<organism evidence="2 3">
    <name type="scientific">Neptunitalea lumnitzerae</name>
    <dbReference type="NCBI Taxonomy" id="2965509"/>
    <lineage>
        <taxon>Bacteria</taxon>
        <taxon>Pseudomonadati</taxon>
        <taxon>Bacteroidota</taxon>
        <taxon>Flavobacteriia</taxon>
        <taxon>Flavobacteriales</taxon>
        <taxon>Flavobacteriaceae</taxon>
        <taxon>Neptunitalea</taxon>
    </lineage>
</organism>
<dbReference type="InterPro" id="IPR041662">
    <property type="entry name" value="SusD-like_2"/>
</dbReference>
<dbReference type="Pfam" id="PF12771">
    <property type="entry name" value="SusD-like_2"/>
    <property type="match status" value="1"/>
</dbReference>
<reference evidence="2" key="1">
    <citation type="submission" date="2022-07" db="EMBL/GenBank/DDBJ databases">
        <title>Taxonomy of Novel Oxalotrophic and Methylotrophic Bacteria.</title>
        <authorList>
            <person name="Sahin N."/>
            <person name="Tani A."/>
        </authorList>
    </citation>
    <scope>NUCLEOTIDE SEQUENCE</scope>
    <source>
        <strain evidence="2">Y10</strain>
    </source>
</reference>